<evidence type="ECO:0000256" key="3">
    <source>
        <dbReference type="ARBA" id="ARBA00023004"/>
    </source>
</evidence>
<dbReference type="InterPro" id="IPR007197">
    <property type="entry name" value="rSAM"/>
</dbReference>
<keyword evidence="2" id="KW-0479">Metal-binding</keyword>
<dbReference type="InterPro" id="IPR058240">
    <property type="entry name" value="rSAM_sf"/>
</dbReference>
<dbReference type="Pfam" id="PF13186">
    <property type="entry name" value="SPASM"/>
    <property type="match status" value="1"/>
</dbReference>
<dbReference type="SFLD" id="SFLDG01386">
    <property type="entry name" value="main_SPASM_domain-containing"/>
    <property type="match status" value="1"/>
</dbReference>
<dbReference type="EMBL" id="DVHU01000033">
    <property type="protein sequence ID" value="HIR92558.1"/>
    <property type="molecule type" value="Genomic_DNA"/>
</dbReference>
<dbReference type="GO" id="GO:0046872">
    <property type="term" value="F:metal ion binding"/>
    <property type="evidence" value="ECO:0007669"/>
    <property type="project" value="UniProtKB-KW"/>
</dbReference>
<name>A0A9D1EIE7_9FIRM</name>
<dbReference type="InterPro" id="IPR050377">
    <property type="entry name" value="Radical_SAM_PqqE_MftC-like"/>
</dbReference>
<dbReference type="NCBIfam" id="TIGR04085">
    <property type="entry name" value="rSAM_more_4Fe4S"/>
    <property type="match status" value="1"/>
</dbReference>
<feature type="domain" description="Radical SAM core" evidence="5">
    <location>
        <begin position="103"/>
        <end position="319"/>
    </location>
</feature>
<reference evidence="6" key="2">
    <citation type="journal article" date="2021" name="PeerJ">
        <title>Extensive microbial diversity within the chicken gut microbiome revealed by metagenomics and culture.</title>
        <authorList>
            <person name="Gilroy R."/>
            <person name="Ravi A."/>
            <person name="Getino M."/>
            <person name="Pursley I."/>
            <person name="Horton D.L."/>
            <person name="Alikhan N.F."/>
            <person name="Baker D."/>
            <person name="Gharbi K."/>
            <person name="Hall N."/>
            <person name="Watson M."/>
            <person name="Adriaenssens E.M."/>
            <person name="Foster-Nyarko E."/>
            <person name="Jarju S."/>
            <person name="Secka A."/>
            <person name="Antonio M."/>
            <person name="Oren A."/>
            <person name="Chaudhuri R.R."/>
            <person name="La Ragione R."/>
            <person name="Hildebrand F."/>
            <person name="Pallen M.J."/>
        </authorList>
    </citation>
    <scope>NUCLEOTIDE SEQUENCE</scope>
    <source>
        <strain evidence="6">ChiSxjej1B13-7041</strain>
    </source>
</reference>
<dbReference type="GO" id="GO:0051536">
    <property type="term" value="F:iron-sulfur cluster binding"/>
    <property type="evidence" value="ECO:0007669"/>
    <property type="project" value="UniProtKB-KW"/>
</dbReference>
<dbReference type="SMART" id="SM00729">
    <property type="entry name" value="Elp3"/>
    <property type="match status" value="1"/>
</dbReference>
<dbReference type="SFLD" id="SFLDS00029">
    <property type="entry name" value="Radical_SAM"/>
    <property type="match status" value="1"/>
</dbReference>
<evidence type="ECO:0000256" key="2">
    <source>
        <dbReference type="ARBA" id="ARBA00022723"/>
    </source>
</evidence>
<dbReference type="AlphaFoldDB" id="A0A9D1EIE7"/>
<dbReference type="PROSITE" id="PS51918">
    <property type="entry name" value="RADICAL_SAM"/>
    <property type="match status" value="1"/>
</dbReference>
<evidence type="ECO:0000256" key="1">
    <source>
        <dbReference type="ARBA" id="ARBA00022691"/>
    </source>
</evidence>
<keyword evidence="1" id="KW-0949">S-adenosyl-L-methionine</keyword>
<dbReference type="Proteomes" id="UP000886841">
    <property type="component" value="Unassembled WGS sequence"/>
</dbReference>
<evidence type="ECO:0000313" key="7">
    <source>
        <dbReference type="Proteomes" id="UP000886841"/>
    </source>
</evidence>
<gene>
    <name evidence="6" type="ORF">IAB98_03930</name>
</gene>
<dbReference type="SFLD" id="SFLDG01067">
    <property type="entry name" value="SPASM/twitch_domain_containing"/>
    <property type="match status" value="1"/>
</dbReference>
<evidence type="ECO:0000313" key="6">
    <source>
        <dbReference type="EMBL" id="HIR92558.1"/>
    </source>
</evidence>
<proteinExistence type="predicted"/>
<dbReference type="Pfam" id="PF04055">
    <property type="entry name" value="Radical_SAM"/>
    <property type="match status" value="1"/>
</dbReference>
<reference evidence="6" key="1">
    <citation type="submission" date="2020-10" db="EMBL/GenBank/DDBJ databases">
        <authorList>
            <person name="Gilroy R."/>
        </authorList>
    </citation>
    <scope>NUCLEOTIDE SEQUENCE</scope>
    <source>
        <strain evidence="6">ChiSxjej1B13-7041</strain>
    </source>
</reference>
<evidence type="ECO:0000256" key="4">
    <source>
        <dbReference type="ARBA" id="ARBA00023014"/>
    </source>
</evidence>
<keyword evidence="4" id="KW-0411">Iron-sulfur</keyword>
<dbReference type="GO" id="GO:0003824">
    <property type="term" value="F:catalytic activity"/>
    <property type="evidence" value="ECO:0007669"/>
    <property type="project" value="InterPro"/>
</dbReference>
<dbReference type="CDD" id="cd01335">
    <property type="entry name" value="Radical_SAM"/>
    <property type="match status" value="1"/>
</dbReference>
<dbReference type="InterPro" id="IPR013785">
    <property type="entry name" value="Aldolase_TIM"/>
</dbReference>
<dbReference type="PANTHER" id="PTHR11228">
    <property type="entry name" value="RADICAL SAM DOMAIN PROTEIN"/>
    <property type="match status" value="1"/>
</dbReference>
<organism evidence="6 7">
    <name type="scientific">Candidatus Egerieimonas intestinavium</name>
    <dbReference type="NCBI Taxonomy" id="2840777"/>
    <lineage>
        <taxon>Bacteria</taxon>
        <taxon>Bacillati</taxon>
        <taxon>Bacillota</taxon>
        <taxon>Clostridia</taxon>
        <taxon>Lachnospirales</taxon>
        <taxon>Lachnospiraceae</taxon>
        <taxon>Lachnospiraceae incertae sedis</taxon>
        <taxon>Candidatus Egerieimonas</taxon>
    </lineage>
</organism>
<protein>
    <submittedName>
        <fullName evidence="6">Radical SAM protein</fullName>
    </submittedName>
</protein>
<sequence>MEYILGEQVLLRGYLDMPYAAYFRGSSDAMEITREELRILERTYEPCSQRMLEAEAQAYEPCSQRGLEAEAQGWKRLRRMGLIEPWREGRRVKAFQRYRRCDNTYMPAANWAITGKCNYNCLHCFNASGNQGSYEEFSREEALRLVDCFDECGIVNITITGGEPTLHPNLTEVIHRMEERGLVLSELTTNGERITQAFLDELSGLSYKPLFKVSFDGLGHHDWLRNRAGSEERTIERIRLLVENGFPVQIQTSVHRKNMDSILPTARFFDEMGVPYMRIIRTSESPRWVRNGQEYTLSIPEYYRFALNFVEQYADTGGNMRIYLWQILSMRPKTRTYSHSNVHIHPLGYREDIPVCMHNKRRISITPSGEAVPCSQMSGWLKDKGITFENVRRRPLAEILKESGYLKMVNYSVGELYARAEESCGACGYKRVCLGGCRACAVLFDGQKLRPAPEEGDPLSPYYGSPDPLKCLFFSDFKRKFDQLFDQKGWSCENNFDLQPVPG</sequence>
<dbReference type="Gene3D" id="3.20.20.70">
    <property type="entry name" value="Aldolase class I"/>
    <property type="match status" value="1"/>
</dbReference>
<dbReference type="PANTHER" id="PTHR11228:SF7">
    <property type="entry name" value="PQQA PEPTIDE CYCLASE"/>
    <property type="match status" value="1"/>
</dbReference>
<dbReference type="InterPro" id="IPR006638">
    <property type="entry name" value="Elp3/MiaA/NifB-like_rSAM"/>
</dbReference>
<keyword evidence="3" id="KW-0408">Iron</keyword>
<accession>A0A9D1EIE7</accession>
<evidence type="ECO:0000259" key="5">
    <source>
        <dbReference type="PROSITE" id="PS51918"/>
    </source>
</evidence>
<dbReference type="SUPFAM" id="SSF102114">
    <property type="entry name" value="Radical SAM enzymes"/>
    <property type="match status" value="1"/>
</dbReference>
<comment type="caution">
    <text evidence="6">The sequence shown here is derived from an EMBL/GenBank/DDBJ whole genome shotgun (WGS) entry which is preliminary data.</text>
</comment>
<dbReference type="InterPro" id="IPR023885">
    <property type="entry name" value="4Fe4S-binding_SPASM_dom"/>
</dbReference>